<evidence type="ECO:0000313" key="3">
    <source>
        <dbReference type="EMBL" id="PWI72919.1"/>
    </source>
</evidence>
<evidence type="ECO:0000313" key="5">
    <source>
        <dbReference type="Proteomes" id="UP000245956"/>
    </source>
</evidence>
<evidence type="ECO:0000256" key="1">
    <source>
        <dbReference type="SAM" id="MobiDB-lite"/>
    </source>
</evidence>
<evidence type="ECO:0000313" key="4">
    <source>
        <dbReference type="Proteomes" id="UP000078240"/>
    </source>
</evidence>
<dbReference type="PANTHER" id="PTHR14187">
    <property type="entry name" value="ALPHA KINASE/ELONGATION FACTOR 2 KINASE"/>
    <property type="match status" value="1"/>
</dbReference>
<gene>
    <name evidence="3" type="ORF">PCL_09934</name>
    <name evidence="2" type="ORF">VFPBJ_08822</name>
</gene>
<dbReference type="PANTHER" id="PTHR14187:SF5">
    <property type="entry name" value="HEAT SHOCK 70 KDA PROTEIN 12A"/>
    <property type="match status" value="1"/>
</dbReference>
<dbReference type="EMBL" id="LCWV01000005">
    <property type="protein sequence ID" value="PWI72919.1"/>
    <property type="molecule type" value="Genomic_DNA"/>
</dbReference>
<accession>A0A179GF53</accession>
<reference evidence="2 4" key="3">
    <citation type="submission" date="2016-01" db="EMBL/GenBank/DDBJ databases">
        <title>Biosynthesis of antibiotic leucinostatins and their inhibition on Phytophthora in bio-control Purpureocillium lilacinum.</title>
        <authorList>
            <person name="Wang G."/>
            <person name="Liu Z."/>
            <person name="Lin R."/>
            <person name="Li E."/>
            <person name="Mao Z."/>
            <person name="Ling J."/>
            <person name="Yin W."/>
            <person name="Xie B."/>
        </authorList>
    </citation>
    <scope>NUCLEOTIDE SEQUENCE [LARGE SCALE GENOMIC DNA]</scope>
    <source>
        <strain evidence="2">PLBJ-1</strain>
    </source>
</reference>
<protein>
    <submittedName>
        <fullName evidence="2">Hsp70 family chaperone</fullName>
    </submittedName>
</protein>
<dbReference type="EMBL" id="LSBH01000007">
    <property type="protein sequence ID" value="OAQ76462.1"/>
    <property type="molecule type" value="Genomic_DNA"/>
</dbReference>
<feature type="compositionally biased region" description="Basic and acidic residues" evidence="1">
    <location>
        <begin position="555"/>
        <end position="568"/>
    </location>
</feature>
<dbReference type="InterPro" id="IPR043129">
    <property type="entry name" value="ATPase_NBD"/>
</dbReference>
<comment type="caution">
    <text evidence="2">The sequence shown here is derived from an EMBL/GenBank/DDBJ whole genome shotgun (WGS) entry which is preliminary data.</text>
</comment>
<proteinExistence type="predicted"/>
<feature type="region of interest" description="Disordered" evidence="1">
    <location>
        <begin position="435"/>
        <end position="457"/>
    </location>
</feature>
<reference evidence="3 5" key="2">
    <citation type="journal article" date="2016" name="Front. Microbiol.">
        <title>Genome and transcriptome sequences reveal the specific parasitism of the nematophagous Purpureocillium lilacinum 36-1.</title>
        <authorList>
            <person name="Xie J."/>
            <person name="Li S."/>
            <person name="Mo C."/>
            <person name="Xiao X."/>
            <person name="Peng D."/>
            <person name="Wang G."/>
            <person name="Xiao Y."/>
        </authorList>
    </citation>
    <scope>NUCLEOTIDE SEQUENCE [LARGE SCALE GENOMIC DNA]</scope>
    <source>
        <strain evidence="3 5">36-1</strain>
    </source>
</reference>
<feature type="region of interest" description="Disordered" evidence="1">
    <location>
        <begin position="555"/>
        <end position="574"/>
    </location>
</feature>
<sequence>MARGKVAAGAGVTPIPRHSRILVAVDFGTTFSGVAYTFASGDEAESESLVTEWGPGLTAEKVPTVLRYENGGTTGIAYWGFEALNKSSPDKQVHEWFKLGLCPELEESRAAHSELLRKFPSKVALPPVSQEECEQLVISYLARLKRAVDRLFASIMDGMQNYAREYIITVPAMWSHGAQETMRKCAADAFLGDPRLKEHLQMVAEPEAAGMYALSAMRDLGLDKGDTFVICDAGGGTVDLSSYKISSIEDFIGLRRVSTISGELCGSSFLNRIFEDYLMKKKDLAHINWTTRNGVNLLRAAVAEFETTIKPQFTGTERGSFYLNTVFPNRRPGGDGLVLAIPVEDVRDKVFGLVIAKICSLVRDQIKNTIATTGSVKEILLAGGFGQNVYLKRRLEQEVGGDIKVRKVENSRTAIVRGALMAGLSKAGQYSEYDTSEDSVSESVSSEGAVYSGEEQRKRPKRIGKIYARKPTRITAREAPRHYGTCVVDVDDKVTTYRKNGKNRRTSGPREVEVMEWFVRKGDEILDGEAKTFPLRYKVDIAPDEERPEIVCDVYSSKDDVPPPRPHTEANPVPSLEKPLATLTIDLNTIDSLPYQVKDDGRHYYNIPFEVSMTLNSAELTFNLVRGKEKYKPATVTVNESEWLS</sequence>
<reference evidence="3" key="1">
    <citation type="submission" date="2015-05" db="EMBL/GenBank/DDBJ databases">
        <authorList>
            <person name="Wang D.B."/>
            <person name="Wang M."/>
        </authorList>
    </citation>
    <scope>NUCLEOTIDE SEQUENCE</scope>
    <source>
        <strain evidence="3">36-1</strain>
    </source>
</reference>
<name>A0A179GF53_PURLI</name>
<dbReference type="Proteomes" id="UP000078240">
    <property type="component" value="Unassembled WGS sequence"/>
</dbReference>
<dbReference type="SUPFAM" id="SSF53067">
    <property type="entry name" value="Actin-like ATPase domain"/>
    <property type="match status" value="2"/>
</dbReference>
<organism evidence="2 4">
    <name type="scientific">Purpureocillium lilacinum</name>
    <name type="common">Paecilomyces lilacinus</name>
    <dbReference type="NCBI Taxonomy" id="33203"/>
    <lineage>
        <taxon>Eukaryota</taxon>
        <taxon>Fungi</taxon>
        <taxon>Dikarya</taxon>
        <taxon>Ascomycota</taxon>
        <taxon>Pezizomycotina</taxon>
        <taxon>Sordariomycetes</taxon>
        <taxon>Hypocreomycetidae</taxon>
        <taxon>Hypocreales</taxon>
        <taxon>Ophiocordycipitaceae</taxon>
        <taxon>Purpureocillium</taxon>
    </lineage>
</organism>
<dbReference type="CDD" id="cd10170">
    <property type="entry name" value="ASKHA_NBD_HSP70"/>
    <property type="match status" value="1"/>
</dbReference>
<dbReference type="Proteomes" id="UP000245956">
    <property type="component" value="Unassembled WGS sequence"/>
</dbReference>
<dbReference type="AlphaFoldDB" id="A0A179GF53"/>
<dbReference type="Gene3D" id="3.90.640.10">
    <property type="entry name" value="Actin, Chain A, domain 4"/>
    <property type="match status" value="1"/>
</dbReference>
<dbReference type="Gene3D" id="3.30.420.40">
    <property type="match status" value="2"/>
</dbReference>
<evidence type="ECO:0000313" key="2">
    <source>
        <dbReference type="EMBL" id="OAQ76462.1"/>
    </source>
</evidence>
<feature type="compositionally biased region" description="Low complexity" evidence="1">
    <location>
        <begin position="441"/>
        <end position="453"/>
    </location>
</feature>